<dbReference type="Proteomes" id="UP001057134">
    <property type="component" value="Chromosome"/>
</dbReference>
<evidence type="ECO:0000256" key="1">
    <source>
        <dbReference type="ARBA" id="ARBA00009477"/>
    </source>
</evidence>
<dbReference type="Gene3D" id="1.10.287.470">
    <property type="entry name" value="Helix hairpin bin"/>
    <property type="match status" value="1"/>
</dbReference>
<protein>
    <submittedName>
        <fullName evidence="4">Macrolide transporter subunit MacA</fullName>
    </submittedName>
</protein>
<dbReference type="InterPro" id="IPR006143">
    <property type="entry name" value="RND_pump_MFP"/>
</dbReference>
<gene>
    <name evidence="4" type="ORF">SK3146_00423</name>
</gene>
<organism evidence="4 5">
    <name type="scientific">Paenibacillus konkukensis</name>
    <dbReference type="NCBI Taxonomy" id="2020716"/>
    <lineage>
        <taxon>Bacteria</taxon>
        <taxon>Bacillati</taxon>
        <taxon>Bacillota</taxon>
        <taxon>Bacilli</taxon>
        <taxon>Bacillales</taxon>
        <taxon>Paenibacillaceae</taxon>
        <taxon>Paenibacillus</taxon>
    </lineage>
</organism>
<feature type="region of interest" description="Disordered" evidence="3">
    <location>
        <begin position="261"/>
        <end position="283"/>
    </location>
</feature>
<keyword evidence="2" id="KW-0175">Coiled coil</keyword>
<name>A0ABY4RFR0_9BACL</name>
<evidence type="ECO:0000256" key="2">
    <source>
        <dbReference type="SAM" id="Coils"/>
    </source>
</evidence>
<comment type="similarity">
    <text evidence="1">Belongs to the membrane fusion protein (MFP) (TC 8.A.1) family.</text>
</comment>
<dbReference type="RefSeq" id="WP_249863511.1">
    <property type="nucleotide sequence ID" value="NZ_CP027059.1"/>
</dbReference>
<keyword evidence="5" id="KW-1185">Reference proteome</keyword>
<proteinExistence type="inferred from homology"/>
<evidence type="ECO:0000313" key="5">
    <source>
        <dbReference type="Proteomes" id="UP001057134"/>
    </source>
</evidence>
<dbReference type="Gene3D" id="2.40.50.100">
    <property type="match status" value="1"/>
</dbReference>
<dbReference type="Gene3D" id="2.40.30.170">
    <property type="match status" value="1"/>
</dbReference>
<dbReference type="SUPFAM" id="SSF111369">
    <property type="entry name" value="HlyD-like secretion proteins"/>
    <property type="match status" value="1"/>
</dbReference>
<reference evidence="4" key="2">
    <citation type="journal article" date="2021" name="J Anim Sci Technol">
        <title>Complete genome sequence of Paenibacillus konkukensis sp. nov. SK3146 as a potential probiotic strain.</title>
        <authorList>
            <person name="Jung H.I."/>
            <person name="Park S."/>
            <person name="Niu K.M."/>
            <person name="Lee S.W."/>
            <person name="Kothari D."/>
            <person name="Yi K.J."/>
            <person name="Kim S.K."/>
        </authorList>
    </citation>
    <scope>NUCLEOTIDE SEQUENCE</scope>
    <source>
        <strain evidence="4">SK3146</strain>
    </source>
</reference>
<sequence length="391" mass="42523">MQIAMNEQTAAKRKKTIAAIFGCFLTLLLLLTLFSNTLLAMKLPKVNTEQPRKAKLQHTMEGSGTIEPQEAAELTNAAGLKVSKTLVKEGDFVQKGQVLIAFDNKEAERQLQDEQARLRQQQLALEKTQDDYIAARQNGDELAARAANRSLESQTIDIGIQERKIASMQEKSNEQRELKAPFDGTVTKLLEDETLPPSPGQPLIRISRTDKGYKLEIELPASSANLLKTGDKVPVRIDSEGSANRQVEGLITEIEKVESSGTSKGAALSARDKKEADTQAAGPQKRIVISVQGEGIQGGESASCVIVKLAAKESLLIPNGAIKEDGDGSYVYTIRENKGPLGNEFTVEKSYLTKGDANDKETAVAKGLSPEDKIVIESSEPLQEGNRVRLQ</sequence>
<evidence type="ECO:0000256" key="3">
    <source>
        <dbReference type="SAM" id="MobiDB-lite"/>
    </source>
</evidence>
<dbReference type="PANTHER" id="PTHR30469:SF15">
    <property type="entry name" value="HLYD FAMILY OF SECRETION PROTEINS"/>
    <property type="match status" value="1"/>
</dbReference>
<feature type="coiled-coil region" evidence="2">
    <location>
        <begin position="104"/>
        <end position="138"/>
    </location>
</feature>
<accession>A0ABY4RFR0</accession>
<dbReference type="PANTHER" id="PTHR30469">
    <property type="entry name" value="MULTIDRUG RESISTANCE PROTEIN MDTA"/>
    <property type="match status" value="1"/>
</dbReference>
<dbReference type="NCBIfam" id="TIGR01730">
    <property type="entry name" value="RND_mfp"/>
    <property type="match status" value="1"/>
</dbReference>
<reference evidence="4" key="1">
    <citation type="submission" date="2018-02" db="EMBL/GenBank/DDBJ databases">
        <authorList>
            <person name="Kim S.-K."/>
            <person name="Jung H.-I."/>
            <person name="Lee S.-W."/>
        </authorList>
    </citation>
    <scope>NUCLEOTIDE SEQUENCE</scope>
    <source>
        <strain evidence="4">SK3146</strain>
    </source>
</reference>
<evidence type="ECO:0000313" key="4">
    <source>
        <dbReference type="EMBL" id="UQZ81267.1"/>
    </source>
</evidence>
<dbReference type="Gene3D" id="2.40.420.20">
    <property type="match status" value="1"/>
</dbReference>
<dbReference type="EMBL" id="CP027059">
    <property type="protein sequence ID" value="UQZ81267.1"/>
    <property type="molecule type" value="Genomic_DNA"/>
</dbReference>